<keyword evidence="2" id="KW-1185">Reference proteome</keyword>
<dbReference type="AlphaFoldDB" id="A0A9J5ZWQ1"/>
<organism evidence="1 2">
    <name type="scientific">Solanum commersonii</name>
    <name type="common">Commerson's wild potato</name>
    <name type="synonym">Commerson's nightshade</name>
    <dbReference type="NCBI Taxonomy" id="4109"/>
    <lineage>
        <taxon>Eukaryota</taxon>
        <taxon>Viridiplantae</taxon>
        <taxon>Streptophyta</taxon>
        <taxon>Embryophyta</taxon>
        <taxon>Tracheophyta</taxon>
        <taxon>Spermatophyta</taxon>
        <taxon>Magnoliopsida</taxon>
        <taxon>eudicotyledons</taxon>
        <taxon>Gunneridae</taxon>
        <taxon>Pentapetalae</taxon>
        <taxon>asterids</taxon>
        <taxon>lamiids</taxon>
        <taxon>Solanales</taxon>
        <taxon>Solanaceae</taxon>
        <taxon>Solanoideae</taxon>
        <taxon>Solaneae</taxon>
        <taxon>Solanum</taxon>
    </lineage>
</organism>
<evidence type="ECO:0000313" key="1">
    <source>
        <dbReference type="EMBL" id="KAG5616734.1"/>
    </source>
</evidence>
<accession>A0A9J5ZWQ1</accession>
<gene>
    <name evidence="1" type="ORF">H5410_016558</name>
</gene>
<proteinExistence type="predicted"/>
<sequence>MSDGQHTYVLTFAYKTKLLVLCAVYGLKPGGECLFQLSNQSNHMFTIHGSNKVDVTQTTLS</sequence>
<dbReference type="Proteomes" id="UP000824120">
    <property type="component" value="Chromosome 3"/>
</dbReference>
<evidence type="ECO:0000313" key="2">
    <source>
        <dbReference type="Proteomes" id="UP000824120"/>
    </source>
</evidence>
<name>A0A9J5ZWQ1_SOLCO</name>
<comment type="caution">
    <text evidence="1">The sequence shown here is derived from an EMBL/GenBank/DDBJ whole genome shotgun (WGS) entry which is preliminary data.</text>
</comment>
<reference evidence="1 2" key="1">
    <citation type="submission" date="2020-09" db="EMBL/GenBank/DDBJ databases">
        <title>De no assembly of potato wild relative species, Solanum commersonii.</title>
        <authorList>
            <person name="Cho K."/>
        </authorList>
    </citation>
    <scope>NUCLEOTIDE SEQUENCE [LARGE SCALE GENOMIC DNA]</scope>
    <source>
        <strain evidence="1">LZ3.2</strain>
        <tissue evidence="1">Leaf</tissue>
    </source>
</reference>
<protein>
    <submittedName>
        <fullName evidence="1">Uncharacterized protein</fullName>
    </submittedName>
</protein>
<dbReference type="EMBL" id="JACXVP010000003">
    <property type="protein sequence ID" value="KAG5616734.1"/>
    <property type="molecule type" value="Genomic_DNA"/>
</dbReference>